<name>A0A084SYM1_9BACT</name>
<dbReference type="Proteomes" id="UP000028547">
    <property type="component" value="Unassembled WGS sequence"/>
</dbReference>
<protein>
    <submittedName>
        <fullName evidence="1">Uncharacterized protein</fullName>
    </submittedName>
</protein>
<dbReference type="RefSeq" id="WP_043391748.1">
    <property type="nucleotide sequence ID" value="NZ_JPMI01000046.1"/>
</dbReference>
<comment type="caution">
    <text evidence="1">The sequence shown here is derived from an EMBL/GenBank/DDBJ whole genome shotgun (WGS) entry which is preliminary data.</text>
</comment>
<reference evidence="1 2" key="1">
    <citation type="submission" date="2014-07" db="EMBL/GenBank/DDBJ databases">
        <title>Draft Genome Sequence of Gephyronic Acid Producer, Cystobacter violaceus Strain Cb vi76.</title>
        <authorList>
            <person name="Stevens D.C."/>
            <person name="Young J."/>
            <person name="Carmichael R."/>
            <person name="Tan J."/>
            <person name="Taylor R.E."/>
        </authorList>
    </citation>
    <scope>NUCLEOTIDE SEQUENCE [LARGE SCALE GENOMIC DNA]</scope>
    <source>
        <strain evidence="1 2">Cb vi76</strain>
    </source>
</reference>
<gene>
    <name evidence="1" type="ORF">Q664_08110</name>
</gene>
<organism evidence="1 2">
    <name type="scientific">Archangium violaceum Cb vi76</name>
    <dbReference type="NCBI Taxonomy" id="1406225"/>
    <lineage>
        <taxon>Bacteria</taxon>
        <taxon>Pseudomonadati</taxon>
        <taxon>Myxococcota</taxon>
        <taxon>Myxococcia</taxon>
        <taxon>Myxococcales</taxon>
        <taxon>Cystobacterineae</taxon>
        <taxon>Archangiaceae</taxon>
        <taxon>Archangium</taxon>
    </lineage>
</organism>
<dbReference type="EMBL" id="JPMI01000046">
    <property type="protein sequence ID" value="KFA93556.1"/>
    <property type="molecule type" value="Genomic_DNA"/>
</dbReference>
<dbReference type="AlphaFoldDB" id="A0A084SYM1"/>
<evidence type="ECO:0000313" key="2">
    <source>
        <dbReference type="Proteomes" id="UP000028547"/>
    </source>
</evidence>
<sequence>MQRRDFLSFFLATPSLVDVPRADPGGSGQDEEAEWLGAMSGLLGQNRWDALLELAQRLYETAPRGDAPGSAREVACYLIFQAHLVLVHREEAFHAGERYLEEYPEGMHAFAVRLNLQVQREQESAREDALASVRGELDRIERELSAMDAQWATARLETPEAAAQLQEQFALRRAVTEFQVCTLLASHKLHAQAVRACTLFAEKYHRSEDANIPLLARSALHMAMMQEAAQGHFQEARKLGARLQAWAPQFAHEHGVTTLMLVWPH</sequence>
<proteinExistence type="predicted"/>
<accession>A0A084SYM1</accession>
<evidence type="ECO:0000313" key="1">
    <source>
        <dbReference type="EMBL" id="KFA93556.1"/>
    </source>
</evidence>